<organism evidence="2 3">
    <name type="scientific">Helianthus annuus</name>
    <name type="common">Common sunflower</name>
    <dbReference type="NCBI Taxonomy" id="4232"/>
    <lineage>
        <taxon>Eukaryota</taxon>
        <taxon>Viridiplantae</taxon>
        <taxon>Streptophyta</taxon>
        <taxon>Embryophyta</taxon>
        <taxon>Tracheophyta</taxon>
        <taxon>Spermatophyta</taxon>
        <taxon>Magnoliopsida</taxon>
        <taxon>eudicotyledons</taxon>
        <taxon>Gunneridae</taxon>
        <taxon>Pentapetalae</taxon>
        <taxon>asterids</taxon>
        <taxon>campanulids</taxon>
        <taxon>Asterales</taxon>
        <taxon>Asteraceae</taxon>
        <taxon>Asteroideae</taxon>
        <taxon>Heliantheae alliance</taxon>
        <taxon>Heliantheae</taxon>
        <taxon>Helianthus</taxon>
    </lineage>
</organism>
<reference evidence="2" key="1">
    <citation type="journal article" date="2017" name="Nature">
        <title>The sunflower genome provides insights into oil metabolism, flowering and Asterid evolution.</title>
        <authorList>
            <person name="Badouin H."/>
            <person name="Gouzy J."/>
            <person name="Grassa C.J."/>
            <person name="Murat F."/>
            <person name="Staton S.E."/>
            <person name="Cottret L."/>
            <person name="Lelandais-Briere C."/>
            <person name="Owens G.L."/>
            <person name="Carrere S."/>
            <person name="Mayjonade B."/>
            <person name="Legrand L."/>
            <person name="Gill N."/>
            <person name="Kane N.C."/>
            <person name="Bowers J.E."/>
            <person name="Hubner S."/>
            <person name="Bellec A."/>
            <person name="Berard A."/>
            <person name="Berges H."/>
            <person name="Blanchet N."/>
            <person name="Boniface M.C."/>
            <person name="Brunel D."/>
            <person name="Catrice O."/>
            <person name="Chaidir N."/>
            <person name="Claudel C."/>
            <person name="Donnadieu C."/>
            <person name="Faraut T."/>
            <person name="Fievet G."/>
            <person name="Helmstetter N."/>
            <person name="King M."/>
            <person name="Knapp S.J."/>
            <person name="Lai Z."/>
            <person name="Le Paslier M.C."/>
            <person name="Lippi Y."/>
            <person name="Lorenzon L."/>
            <person name="Mandel J.R."/>
            <person name="Marage G."/>
            <person name="Marchand G."/>
            <person name="Marquand E."/>
            <person name="Bret-Mestries E."/>
            <person name="Morien E."/>
            <person name="Nambeesan S."/>
            <person name="Nguyen T."/>
            <person name="Pegot-Espagnet P."/>
            <person name="Pouilly N."/>
            <person name="Raftis F."/>
            <person name="Sallet E."/>
            <person name="Schiex T."/>
            <person name="Thomas J."/>
            <person name="Vandecasteele C."/>
            <person name="Vares D."/>
            <person name="Vear F."/>
            <person name="Vautrin S."/>
            <person name="Crespi M."/>
            <person name="Mangin B."/>
            <person name="Burke J.M."/>
            <person name="Salse J."/>
            <person name="Munos S."/>
            <person name="Vincourt P."/>
            <person name="Rieseberg L.H."/>
            <person name="Langlade N.B."/>
        </authorList>
    </citation>
    <scope>NUCLEOTIDE SEQUENCE</scope>
    <source>
        <tissue evidence="2">Leaves</tissue>
    </source>
</reference>
<protein>
    <submittedName>
        <fullName evidence="2">Uncharacterized protein</fullName>
    </submittedName>
</protein>
<gene>
    <name evidence="2" type="ORF">HanXRQr2_Chr05g0217101</name>
</gene>
<reference evidence="2" key="2">
    <citation type="submission" date="2020-06" db="EMBL/GenBank/DDBJ databases">
        <title>Helianthus annuus Genome sequencing and assembly Release 2.</title>
        <authorList>
            <person name="Gouzy J."/>
            <person name="Langlade N."/>
            <person name="Munos S."/>
        </authorList>
    </citation>
    <scope>NUCLEOTIDE SEQUENCE</scope>
    <source>
        <tissue evidence="2">Leaves</tissue>
    </source>
</reference>
<proteinExistence type="predicted"/>
<evidence type="ECO:0000313" key="2">
    <source>
        <dbReference type="EMBL" id="KAF5806076.1"/>
    </source>
</evidence>
<accession>A0A9K3NMT5</accession>
<dbReference type="Gramene" id="mRNA:HanXRQr2_Chr05g0217101">
    <property type="protein sequence ID" value="mRNA:HanXRQr2_Chr05g0217101"/>
    <property type="gene ID" value="HanXRQr2_Chr05g0217101"/>
</dbReference>
<evidence type="ECO:0000313" key="3">
    <source>
        <dbReference type="Proteomes" id="UP000215914"/>
    </source>
</evidence>
<keyword evidence="3" id="KW-1185">Reference proteome</keyword>
<dbReference type="AlphaFoldDB" id="A0A9K3NMT5"/>
<sequence>MEIGCSAYTFVLHTRSMIQDPIIPQLLLHEHSTTTPICFCVRFGGFTHSISLYLKIKCNIMWKFMFLVMMVLTRTRPEEDSRGPTNQSVAIGSASDMVPRSTRRRKRNATTTNATTTTDSNQTQVDPPKRRGPNLNLSATKDFENLPEGSKISLTMAGGTKGFVGRTATQFANECGIVMRSVCPMNFHKWESVPADIKNLMYEKLQGKFNLLRTDRVFMGYVDSRLHYQWKRTRGELSAH</sequence>
<feature type="region of interest" description="Disordered" evidence="1">
    <location>
        <begin position="76"/>
        <end position="140"/>
    </location>
</feature>
<name>A0A9K3NMT5_HELAN</name>
<dbReference type="EMBL" id="MNCJ02000320">
    <property type="protein sequence ID" value="KAF5806076.1"/>
    <property type="molecule type" value="Genomic_DNA"/>
</dbReference>
<comment type="caution">
    <text evidence="2">The sequence shown here is derived from an EMBL/GenBank/DDBJ whole genome shotgun (WGS) entry which is preliminary data.</text>
</comment>
<evidence type="ECO:0000256" key="1">
    <source>
        <dbReference type="SAM" id="MobiDB-lite"/>
    </source>
</evidence>
<feature type="compositionally biased region" description="Low complexity" evidence="1">
    <location>
        <begin position="109"/>
        <end position="118"/>
    </location>
</feature>
<dbReference type="PANTHER" id="PTHR33499:SF38">
    <property type="match status" value="1"/>
</dbReference>
<dbReference type="PANTHER" id="PTHR33499">
    <property type="entry name" value="OS12G0282400 PROTEIN-RELATED"/>
    <property type="match status" value="1"/>
</dbReference>
<dbReference type="Proteomes" id="UP000215914">
    <property type="component" value="Unassembled WGS sequence"/>
</dbReference>